<accession>A0A650EU93</accession>
<protein>
    <submittedName>
        <fullName evidence="1">Uncharacterized protein</fullName>
    </submittedName>
</protein>
<dbReference type="Proteomes" id="UP000423077">
    <property type="component" value="Segment"/>
</dbReference>
<dbReference type="EMBL" id="MN689529">
    <property type="protein sequence ID" value="QGT53527.1"/>
    <property type="molecule type" value="Genomic_DNA"/>
</dbReference>
<reference evidence="1 2" key="1">
    <citation type="submission" date="2019-11" db="EMBL/GenBank/DDBJ databases">
        <title>Genome Sequences of 31 Lactococcus lactis Bacteriophages Isolated from Foods.</title>
        <authorList>
            <person name="Marcelli B."/>
            <person name="de Jong A."/>
            <person name="Kuipers O.P."/>
        </authorList>
    </citation>
    <scope>NUCLEOTIDE SEQUENCE [LARGE SCALE GENOMIC DNA]</scope>
</reference>
<gene>
    <name evidence="1" type="ORF">CHPC973_001192</name>
</gene>
<name>A0A650EU93_9CAUD</name>
<proteinExistence type="predicted"/>
<sequence length="51" mass="6187">MLTLLLTIIFIWLVFKAVENVAEELGRYIRGFFKWLWKMYKKKHINKGVSL</sequence>
<organism evidence="1 2">
    <name type="scientific">Lactococcus phage CHPC973</name>
    <dbReference type="NCBI Taxonomy" id="2675261"/>
    <lineage>
        <taxon>Viruses</taxon>
        <taxon>Duplodnaviria</taxon>
        <taxon>Heunggongvirae</taxon>
        <taxon>Uroviricota</taxon>
        <taxon>Caudoviricetes</taxon>
        <taxon>Ceduovirus</taxon>
        <taxon>Ceduovirus cv50102</taxon>
    </lineage>
</organism>
<evidence type="ECO:0000313" key="2">
    <source>
        <dbReference type="Proteomes" id="UP000423077"/>
    </source>
</evidence>
<evidence type="ECO:0000313" key="1">
    <source>
        <dbReference type="EMBL" id="QGT53527.1"/>
    </source>
</evidence>